<dbReference type="EMBL" id="LPEQ01000009">
    <property type="protein sequence ID" value="KVV57908.1"/>
    <property type="molecule type" value="Genomic_DNA"/>
</dbReference>
<accession>A0A119DTC0</accession>
<organism evidence="2 3">
    <name type="scientific">Burkholderia territorii</name>
    <dbReference type="NCBI Taxonomy" id="1503055"/>
    <lineage>
        <taxon>Bacteria</taxon>
        <taxon>Pseudomonadati</taxon>
        <taxon>Pseudomonadota</taxon>
        <taxon>Betaproteobacteria</taxon>
        <taxon>Burkholderiales</taxon>
        <taxon>Burkholderiaceae</taxon>
        <taxon>Burkholderia</taxon>
        <taxon>Burkholderia cepacia complex</taxon>
    </lineage>
</organism>
<proteinExistence type="predicted"/>
<dbReference type="InterPro" id="IPR048126">
    <property type="entry name" value="Toxin_VasX"/>
</dbReference>
<dbReference type="InterPro" id="IPR046864">
    <property type="entry name" value="VasX_N"/>
</dbReference>
<dbReference type="Proteomes" id="UP000062317">
    <property type="component" value="Unassembled WGS sequence"/>
</dbReference>
<evidence type="ECO:0000313" key="2">
    <source>
        <dbReference type="EMBL" id="KVV57908.1"/>
    </source>
</evidence>
<protein>
    <recommendedName>
        <fullName evidence="1">Toxin VasX N-terminal region domain-containing protein</fullName>
    </recommendedName>
</protein>
<dbReference type="RefSeq" id="WP_060103011.1">
    <property type="nucleotide sequence ID" value="NZ_LPEQ01000009.1"/>
</dbReference>
<dbReference type="NCBIfam" id="NF041559">
    <property type="entry name" value="BTH_I2691_fam"/>
    <property type="match status" value="1"/>
</dbReference>
<keyword evidence="3" id="KW-1185">Reference proteome</keyword>
<dbReference type="AlphaFoldDB" id="A0A119DTC0"/>
<evidence type="ECO:0000259" key="1">
    <source>
        <dbReference type="Pfam" id="PF20249"/>
    </source>
</evidence>
<feature type="domain" description="Toxin VasX N-terminal region" evidence="1">
    <location>
        <begin position="8"/>
        <end position="166"/>
    </location>
</feature>
<dbReference type="Pfam" id="PF20249">
    <property type="entry name" value="VasX_N"/>
    <property type="match status" value="1"/>
</dbReference>
<evidence type="ECO:0000313" key="3">
    <source>
        <dbReference type="Proteomes" id="UP000062317"/>
    </source>
</evidence>
<gene>
    <name evidence="2" type="ORF">WT27_23535</name>
</gene>
<comment type="caution">
    <text evidence="2">The sequence shown here is derived from an EMBL/GenBank/DDBJ whole genome shotgun (WGS) entry which is preliminary data.</text>
</comment>
<reference evidence="2 3" key="1">
    <citation type="submission" date="2015-11" db="EMBL/GenBank/DDBJ databases">
        <title>Expanding the genomic diversity of Burkholderia species for the development of highly accurate diagnostics.</title>
        <authorList>
            <person name="Sahl J."/>
            <person name="Keim P."/>
            <person name="Wagner D."/>
        </authorList>
    </citation>
    <scope>NUCLEOTIDE SEQUENCE [LARGE SCALE GENOMIC DNA]</scope>
    <source>
        <strain evidence="2 3">MSMB1301WGS</strain>
    </source>
</reference>
<name>A0A119DTC0_9BURK</name>
<dbReference type="CDD" id="cd20707">
    <property type="entry name" value="MIX_III"/>
    <property type="match status" value="1"/>
</dbReference>
<sequence length="966" mass="107137">MAANNQKCANCEKTGLPILPVRYTVLPKTVKAKMPAGIVGDRVTNVSLSEHQYGLRTLRDGWLYLFYEVGARGPNYWEVYKVTEDGRLWKQSRPLPSVPTTHPACAKTSIAVPMDVIAIEQPELCTGKVYIAFSQLAWHQGTFDKYETYVGLREQRMQWIEPSKWIDTGKDATGHAVVATESSVNDVLEYMPGLDVKQLGLLDDKQRFTADDGSYREDLLAREVSRYPLNIRQASPASASKSLVKMMGQVGKKDAGGGGATPSTYPPMLFALWDAVGTVHELNGFRNDPVSWLDRYGSQQELGMKVMALNDIDTAKRIVDSRTEQNLATQEAMAKEAHAMTPLGSATARAGLAAQRTRALAGADAARAQEVNAYYDDLDWMAANNIPGSYQTRLIQIGRFSRAGSASSSVPYLGKYRDEIMNEAREYAKAQPGFHDRNLDNMQKFQWSRYEARLQRKRIEDFRRPYKKLQDAVFQLQEARSDDVGKWLRAKLLADTLEDYYCDDLSDSFEFEVVVAMAIDGLGSTPKGLTILDELVGRWKPTDKESIVWRAVAMNHPAGREELEKLLASALEHKDKPLEEDGVKYVLTAVKYIGKLTDYYKKYSKLALETNPAKISYLGAMYKDQGRDVLLMTIGDRVFEKLRINKLGDFVGEKIVQTLFLQRAGIPVEDALALVRKQALYDKVSRSEILQRFRTARTVLTASAKVGPNPTAELYEVWEKLKADKDANAMKELRLGRIAVIAALCELVNFWHLLSEAKDEDTNAKLIKSGASLSASIITIAMTPYYGTLKKAVRTMSWKLVGGFLSGAGAFAAAWLDAGAGSKKEKAGQYDVMAVLFVKAGLGVASGTAFVIDAISTAAPLFKKLAARTGNRVFIMAVETVAPRVVMVASLRAVSMLITWEATIGLFALQLLADALTPNELESWCSRCVFGTGQEAILRVKDHSVEKYVDMAQQEKAFDKAMTEMA</sequence>